<dbReference type="RefSeq" id="WP_341406950.1">
    <property type="nucleotide sequence ID" value="NZ_JBBUKT010000010.1"/>
</dbReference>
<protein>
    <recommendedName>
        <fullName evidence="3">Lipoprotein</fullName>
    </recommendedName>
</protein>
<organism evidence="1 2">
    <name type="scientific">Luteolibacter soli</name>
    <dbReference type="NCBI Taxonomy" id="3135280"/>
    <lineage>
        <taxon>Bacteria</taxon>
        <taxon>Pseudomonadati</taxon>
        <taxon>Verrucomicrobiota</taxon>
        <taxon>Verrucomicrobiia</taxon>
        <taxon>Verrucomicrobiales</taxon>
        <taxon>Verrucomicrobiaceae</taxon>
        <taxon>Luteolibacter</taxon>
    </lineage>
</organism>
<name>A0ABU9AZI8_9BACT</name>
<keyword evidence="2" id="KW-1185">Reference proteome</keyword>
<proteinExistence type="predicted"/>
<dbReference type="EMBL" id="JBBUKT010000010">
    <property type="protein sequence ID" value="MEK7953187.1"/>
    <property type="molecule type" value="Genomic_DNA"/>
</dbReference>
<comment type="caution">
    <text evidence="1">The sequence shown here is derived from an EMBL/GenBank/DDBJ whole genome shotgun (WGS) entry which is preliminary data.</text>
</comment>
<sequence>MSLRRIAFTLSLATIGLVGCNSSPTTSQSREASSSVDSWYHPVTDRSLLDDGADLPTEDIFRVSQDHLSSAEKQLQDVDCVEVTLEQADELIGFHIDPRNGMRLFLVRAVALNPDTGHFTGTLAGSALSIHHGSLGRSAVPMKRQPLVIRLSKKPEKVFVSCSMAE</sequence>
<accession>A0ABU9AZI8</accession>
<dbReference type="Proteomes" id="UP001371305">
    <property type="component" value="Unassembled WGS sequence"/>
</dbReference>
<evidence type="ECO:0008006" key="3">
    <source>
        <dbReference type="Google" id="ProtNLM"/>
    </source>
</evidence>
<evidence type="ECO:0000313" key="2">
    <source>
        <dbReference type="Proteomes" id="UP001371305"/>
    </source>
</evidence>
<dbReference type="PROSITE" id="PS51257">
    <property type="entry name" value="PROKAR_LIPOPROTEIN"/>
    <property type="match status" value="1"/>
</dbReference>
<reference evidence="1 2" key="1">
    <citation type="submission" date="2024-04" db="EMBL/GenBank/DDBJ databases">
        <title>Luteolibacter sp. isolated from soil.</title>
        <authorList>
            <person name="An J."/>
        </authorList>
    </citation>
    <scope>NUCLEOTIDE SEQUENCE [LARGE SCALE GENOMIC DNA]</scope>
    <source>
        <strain evidence="1 2">Y139</strain>
    </source>
</reference>
<evidence type="ECO:0000313" key="1">
    <source>
        <dbReference type="EMBL" id="MEK7953187.1"/>
    </source>
</evidence>
<gene>
    <name evidence="1" type="ORF">WKV53_21915</name>
</gene>